<evidence type="ECO:0000313" key="2">
    <source>
        <dbReference type="Proteomes" id="UP000267035"/>
    </source>
</evidence>
<dbReference type="EMBL" id="RDQL01000014">
    <property type="protein sequence ID" value="RMW97744.1"/>
    <property type="molecule type" value="Genomic_DNA"/>
</dbReference>
<proteinExistence type="predicted"/>
<name>A0A3M6Q4N0_9BURK</name>
<accession>A0A3M6Q4N0</accession>
<keyword evidence="2" id="KW-1185">Reference proteome</keyword>
<reference evidence="1 2" key="1">
    <citation type="submission" date="2018-10" db="EMBL/GenBank/DDBJ databases">
        <title>Comamonadaceae CDC group NO-1 genome sequencing and assembly.</title>
        <authorList>
            <person name="Bernier A.-M."/>
            <person name="Bernard K."/>
        </authorList>
    </citation>
    <scope>NUCLEOTIDE SEQUENCE [LARGE SCALE GENOMIC DNA]</scope>
    <source>
        <strain evidence="1 2">NML161473</strain>
    </source>
</reference>
<comment type="caution">
    <text evidence="1">The sequence shown here is derived from an EMBL/GenBank/DDBJ whole genome shotgun (WGS) entry which is preliminary data.</text>
</comment>
<sequence length="88" mass="9992">MAQRKCWRAFFRVQGRHDIDPKLHGILLSQRIGHRNFVVQLQGNALALPTCIKNRLFLHTAAPTGKAIGLVERISIPLLPRTVRMEAQ</sequence>
<dbReference type="Proteomes" id="UP000267035">
    <property type="component" value="Unassembled WGS sequence"/>
</dbReference>
<protein>
    <submittedName>
        <fullName evidence="1">Uncharacterized protein</fullName>
    </submittedName>
</protein>
<organism evidence="1 2">
    <name type="scientific">Allofranklinella schreckenbergeri</name>
    <dbReference type="NCBI Taxonomy" id="1076744"/>
    <lineage>
        <taxon>Bacteria</taxon>
        <taxon>Pseudomonadati</taxon>
        <taxon>Pseudomonadota</taxon>
        <taxon>Betaproteobacteria</taxon>
        <taxon>Burkholderiales</taxon>
        <taxon>Comamonadaceae</taxon>
        <taxon>Allofranklinella</taxon>
    </lineage>
</organism>
<evidence type="ECO:0000313" key="1">
    <source>
        <dbReference type="EMBL" id="RMW97744.1"/>
    </source>
</evidence>
<dbReference type="AlphaFoldDB" id="A0A3M6Q4N0"/>
<gene>
    <name evidence="1" type="ORF">EBQ25_09875</name>
</gene>